<accession>A0AAV8V030</accession>
<dbReference type="Pfam" id="PF05176">
    <property type="entry name" value="ATP-synt_10"/>
    <property type="match status" value="1"/>
</dbReference>
<keyword evidence="2" id="KW-1185">Reference proteome</keyword>
<dbReference type="AlphaFoldDB" id="A0AAV8V030"/>
<dbReference type="PANTHER" id="PTHR28106:SF1">
    <property type="entry name" value="MITOCHONDRIAL ATPASE COMPLEX SUBUNIT ATP10"/>
    <property type="match status" value="1"/>
</dbReference>
<dbReference type="EMBL" id="JAMWBK010000002">
    <property type="protein sequence ID" value="KAJ8908253.1"/>
    <property type="molecule type" value="Genomic_DNA"/>
</dbReference>
<dbReference type="PANTHER" id="PTHR28106">
    <property type="entry name" value="MITOCHONDRIAL ATPASE COMPLEX SUBUNIT ATP10"/>
    <property type="match status" value="1"/>
</dbReference>
<dbReference type="GO" id="GO:0005743">
    <property type="term" value="C:mitochondrial inner membrane"/>
    <property type="evidence" value="ECO:0007669"/>
    <property type="project" value="TreeGrafter"/>
</dbReference>
<reference evidence="1 2" key="1">
    <citation type="journal article" date="2023" name="Nat. Commun.">
        <title>Origin of minicircular mitochondrial genomes in red algae.</title>
        <authorList>
            <person name="Lee Y."/>
            <person name="Cho C.H."/>
            <person name="Lee Y.M."/>
            <person name="Park S.I."/>
            <person name="Yang J.H."/>
            <person name="West J.A."/>
            <person name="Bhattacharya D."/>
            <person name="Yoon H.S."/>
        </authorList>
    </citation>
    <scope>NUCLEOTIDE SEQUENCE [LARGE SCALE GENOMIC DNA]</scope>
    <source>
        <strain evidence="1 2">CCMP1338</strain>
        <tissue evidence="1">Whole cell</tissue>
    </source>
</reference>
<gene>
    <name evidence="1" type="ORF">NDN08_008344</name>
</gene>
<protein>
    <submittedName>
        <fullName evidence="1">Uncharacterized protein</fullName>
    </submittedName>
</protein>
<comment type="caution">
    <text evidence="1">The sequence shown here is derived from an EMBL/GenBank/DDBJ whole genome shotgun (WGS) entry which is preliminary data.</text>
</comment>
<evidence type="ECO:0000313" key="1">
    <source>
        <dbReference type="EMBL" id="KAJ8908253.1"/>
    </source>
</evidence>
<dbReference type="GO" id="GO:0033615">
    <property type="term" value="P:mitochondrial proton-transporting ATP synthase complex assembly"/>
    <property type="evidence" value="ECO:0007669"/>
    <property type="project" value="TreeGrafter"/>
</dbReference>
<name>A0AAV8V030_9RHOD</name>
<dbReference type="Proteomes" id="UP001157974">
    <property type="component" value="Unassembled WGS sequence"/>
</dbReference>
<organism evidence="1 2">
    <name type="scientific">Rhodosorus marinus</name>
    <dbReference type="NCBI Taxonomy" id="101924"/>
    <lineage>
        <taxon>Eukaryota</taxon>
        <taxon>Rhodophyta</taxon>
        <taxon>Stylonematophyceae</taxon>
        <taxon>Stylonematales</taxon>
        <taxon>Stylonemataceae</taxon>
        <taxon>Rhodosorus</taxon>
    </lineage>
</organism>
<evidence type="ECO:0000313" key="2">
    <source>
        <dbReference type="Proteomes" id="UP001157974"/>
    </source>
</evidence>
<sequence length="217" mass="25250">MWRTLRPVDHIYAVRWMSSSRDRVKAQAEEIMKREFRDLYDAKYAKKRATVSGLIAKEHSIVFPRIKTTSLSTKRIVIQDEAKKARATLLELSFRMSGANQNKQWIDMCEKSLRELKVQSLYLTVNETFLYRALSGFIQSTQRRKIPLRDHDSYIVFNSPGDEILKLTQNSNRLVGYLLLLDREARVRWYGYGAPDESSVHSLQEAANAVVEESKNF</sequence>
<dbReference type="InterPro" id="IPR007849">
    <property type="entry name" value="ATP10"/>
</dbReference>
<proteinExistence type="predicted"/>